<accession>A0A1H0V1R1</accession>
<sequence>MKSKDKKTTASKPPATVKANAKPKAAAKARQIEASSKAAVNPVFNARLIQGLVTDASSKEARKGKVSFVEAMTKMGMTSVFDIIREPESVFVERLGKVCDADGTLAYRNALCYAGQIGSLYREHRVSSGKSQPLSQSSGVRSLVNIGPSYTNLFNENWHEFCKVGALAAMDSPVAYLRSIYRLATKTLEPGGQGTSTKILLDTRRPDLKSLLIDHHSTFTPRPMLELVNGVLEAGIKQYLQGTPDADKPIYDVLAERKHPFIFPYNFAHHQCMLGLGGKKPALGELNYRISLKLPLGRWSRNAYGAVQNSRFEAQRLLSGLSAEQQKILTEPSLFTTFYVSESSMTPFWQGPGTAYLSPYKPLDVGYLVLPGQPAVKVVVQPAQVLVNTHTTTNRATLVFSKQSAPSLEADVVLRSSTPESTNTWALNFRHIATADTIGPRINPPSALSENREGYYTTFNLTLATGEYANPTYLSTLSFTLVLGDFNNMTGESNAFFLEYFGVEVSERLVSLTTFLQQTELNATQVEALLSQRTHYPRLSPNCLATNVQMLKGGMAAYYGSCYVNGHGSDRYDTLQPPTAASIVADKYDNAMGLKEVQESRGPAWYLTKTSLNRFDRLQRMIRLQRWTGIAYAELDTLVISAMRSEKNLTLDPNLNTLRALGVFRHLHQHYSIESEEFAALMHDITPFTTGKGIPLFDRIFNFPVLFGRPFILDQGSFTVDNPDEGSKTTLAQLAAGLGLEVSDVSLLCLVRQTKQYVSSTLRRDLTTVSSIYRQARVAQLFGWSVWECSGVLRLLGDVEYVRVLCRGHLLLPPPTPVDLIELVAYDPNTSPKMQINLLLAADSQQSGDLLTLSPGSRLEVLQGNQFNTDQTPRIFSFRRQPNAPDLEKFLKNSDGTDLTLDPVSAGNILELGGKTITRDAWVEISKMDPARLGYFYVKSGNSAGVELAIARISLITGESPPPDILDVLMHLDWFHNYLKDSRQNVSDVLRLLGLEEAEYVPAQDLNDRLAKLTTDIRATLITPQDILNLNLPTHEQLPKGRKRRAPGDTINWPQVLSPLLDNKGLVKALPLELIENVQGQLEVALGVELAKLSLSAQDRASSLEKLSGLLLNGHDRQLRLIEGLAQEWVNLPMDRTQVVVRWAKDSVYQLLSTVLVSSTAPTLIDRLKTVLRHAKAALHLQLSTGSLRLFLTRPECLGTEGGVGLTLESFYLLERYSHWFRGQDHSEEALLGYFLTVNPAKERLRTRAMRNAINEDASAVLANLLNWDPQSIRQLFQLLPDGRATSMAQVDWVRRCQQACFDSGLTADELLNATRLHAESTKETWAVVGQAAVAAGQRGVARI</sequence>
<evidence type="ECO:0000313" key="4">
    <source>
        <dbReference type="EMBL" id="SDP72281.1"/>
    </source>
</evidence>
<dbReference type="RefSeq" id="WP_071488557.1">
    <property type="nucleotide sequence ID" value="NZ_LT629708.1"/>
</dbReference>
<evidence type="ECO:0000256" key="2">
    <source>
        <dbReference type="SAM" id="MobiDB-lite"/>
    </source>
</evidence>
<reference evidence="3 5" key="1">
    <citation type="submission" date="2016-08" db="EMBL/GenBank/DDBJ databases">
        <title>Draft genome sequence of the type strain of Pseudomonas extremorientalis LMG 19695T isolated from drinking water reservoir.</title>
        <authorList>
            <person name="Tambong J.T."/>
        </authorList>
    </citation>
    <scope>NUCLEOTIDE SEQUENCE [LARGE SCALE GENOMIC DNA]</scope>
    <source>
        <strain evidence="3 5">LMG 19695</strain>
    </source>
</reference>
<dbReference type="EMBL" id="LT629708">
    <property type="protein sequence ID" value="SDP72281.1"/>
    <property type="molecule type" value="Genomic_DNA"/>
</dbReference>
<evidence type="ECO:0000313" key="3">
    <source>
        <dbReference type="EMBL" id="OIN11244.1"/>
    </source>
</evidence>
<name>A0A1H0V1R1_9PSED</name>
<proteinExistence type="predicted"/>
<evidence type="ECO:0000313" key="5">
    <source>
        <dbReference type="Proteomes" id="UP000181686"/>
    </source>
</evidence>
<dbReference type="InterPro" id="IPR018003">
    <property type="entry name" value="Insecticidal_toxin/plasmid_vir"/>
</dbReference>
<keyword evidence="6" id="KW-1185">Reference proteome</keyword>
<organism evidence="3 5">
    <name type="scientific">Pseudomonas extremorientalis</name>
    <dbReference type="NCBI Taxonomy" id="169669"/>
    <lineage>
        <taxon>Bacteria</taxon>
        <taxon>Pseudomonadati</taxon>
        <taxon>Pseudomonadota</taxon>
        <taxon>Gammaproteobacteria</taxon>
        <taxon>Pseudomonadales</taxon>
        <taxon>Pseudomonadaceae</taxon>
        <taxon>Pseudomonas</taxon>
    </lineage>
</organism>
<protein>
    <submittedName>
        <fullName evidence="4">Virulence plasmid A protein</fullName>
    </submittedName>
</protein>
<keyword evidence="1" id="KW-0843">Virulence</keyword>
<dbReference type="EMBL" id="MDGK01000015">
    <property type="protein sequence ID" value="OIN11244.1"/>
    <property type="molecule type" value="Genomic_DNA"/>
</dbReference>
<feature type="compositionally biased region" description="Low complexity" evidence="2">
    <location>
        <begin position="12"/>
        <end position="24"/>
    </location>
</feature>
<evidence type="ECO:0000256" key="1">
    <source>
        <dbReference type="ARBA" id="ARBA00023026"/>
    </source>
</evidence>
<evidence type="ECO:0000313" key="6">
    <source>
        <dbReference type="Proteomes" id="UP000182654"/>
    </source>
</evidence>
<dbReference type="Proteomes" id="UP000181686">
    <property type="component" value="Unassembled WGS sequence"/>
</dbReference>
<dbReference type="Pfam" id="PF03538">
    <property type="entry name" value="VRP1"/>
    <property type="match status" value="1"/>
</dbReference>
<reference evidence="4 6" key="2">
    <citation type="submission" date="2016-10" db="EMBL/GenBank/DDBJ databases">
        <authorList>
            <person name="Varghese N."/>
            <person name="Submissions S."/>
        </authorList>
    </citation>
    <scope>NUCLEOTIDE SEQUENCE [LARGE SCALE GENOMIC DNA]</scope>
    <source>
        <strain evidence="4 6">BS2774</strain>
    </source>
</reference>
<gene>
    <name evidence="3" type="ORF">BFN10_03925</name>
    <name evidence="4" type="ORF">SAMN04490184_4551</name>
</gene>
<dbReference type="Proteomes" id="UP000182654">
    <property type="component" value="Chromosome I"/>
</dbReference>
<feature type="region of interest" description="Disordered" evidence="2">
    <location>
        <begin position="1"/>
        <end position="24"/>
    </location>
</feature>